<comment type="similarity">
    <text evidence="1 5">Belongs to the peptidase S8 family.</text>
</comment>
<dbReference type="InterPro" id="IPR015500">
    <property type="entry name" value="Peptidase_S8_subtilisin-rel"/>
</dbReference>
<dbReference type="PROSITE" id="PS00138">
    <property type="entry name" value="SUBTILASE_SER"/>
    <property type="match status" value="1"/>
</dbReference>
<dbReference type="Pfam" id="PF00082">
    <property type="entry name" value="Peptidase_S8"/>
    <property type="match status" value="1"/>
</dbReference>
<feature type="signal peptide" evidence="6">
    <location>
        <begin position="1"/>
        <end position="22"/>
    </location>
</feature>
<accession>A0A2G0CFS6</accession>
<evidence type="ECO:0000256" key="4">
    <source>
        <dbReference type="ARBA" id="ARBA00022825"/>
    </source>
</evidence>
<keyword evidence="9" id="KW-1185">Reference proteome</keyword>
<evidence type="ECO:0000313" key="8">
    <source>
        <dbReference type="EMBL" id="PHK98822.1"/>
    </source>
</evidence>
<dbReference type="PIRSF" id="PIRSF037903">
    <property type="entry name" value="Subtilisin_rel_GFO_2223"/>
    <property type="match status" value="1"/>
</dbReference>
<organism evidence="8 9">
    <name type="scientific">Neolewinella marina</name>
    <dbReference type="NCBI Taxonomy" id="438751"/>
    <lineage>
        <taxon>Bacteria</taxon>
        <taxon>Pseudomonadati</taxon>
        <taxon>Bacteroidota</taxon>
        <taxon>Saprospiria</taxon>
        <taxon>Saprospirales</taxon>
        <taxon>Lewinellaceae</taxon>
        <taxon>Neolewinella</taxon>
    </lineage>
</organism>
<dbReference type="GO" id="GO:0006508">
    <property type="term" value="P:proteolysis"/>
    <property type="evidence" value="ECO:0007669"/>
    <property type="project" value="UniProtKB-KW"/>
</dbReference>
<dbReference type="PRINTS" id="PR00723">
    <property type="entry name" value="SUBTILISIN"/>
</dbReference>
<proteinExistence type="inferred from homology"/>
<dbReference type="PANTHER" id="PTHR43806">
    <property type="entry name" value="PEPTIDASE S8"/>
    <property type="match status" value="1"/>
</dbReference>
<evidence type="ECO:0000256" key="2">
    <source>
        <dbReference type="ARBA" id="ARBA00022670"/>
    </source>
</evidence>
<dbReference type="InterPro" id="IPR000209">
    <property type="entry name" value="Peptidase_S8/S53_dom"/>
</dbReference>
<evidence type="ECO:0000256" key="6">
    <source>
        <dbReference type="SAM" id="SignalP"/>
    </source>
</evidence>
<dbReference type="PANTHER" id="PTHR43806:SF67">
    <property type="entry name" value="EGF-LIKE DOMAIN-CONTAINING PROTEIN"/>
    <property type="match status" value="1"/>
</dbReference>
<dbReference type="Proteomes" id="UP000226437">
    <property type="component" value="Unassembled WGS sequence"/>
</dbReference>
<dbReference type="GO" id="GO:0004252">
    <property type="term" value="F:serine-type endopeptidase activity"/>
    <property type="evidence" value="ECO:0007669"/>
    <property type="project" value="UniProtKB-UniRule"/>
</dbReference>
<dbReference type="SUPFAM" id="SSF52743">
    <property type="entry name" value="Subtilisin-like"/>
    <property type="match status" value="1"/>
</dbReference>
<protein>
    <submittedName>
        <fullName evidence="8">Peptidase S8</fullName>
    </submittedName>
</protein>
<keyword evidence="2 5" id="KW-0645">Protease</keyword>
<dbReference type="InterPro" id="IPR036852">
    <property type="entry name" value="Peptidase_S8/S53_dom_sf"/>
</dbReference>
<name>A0A2G0CFS6_9BACT</name>
<feature type="active site" description="Charge relay system" evidence="5">
    <location>
        <position position="227"/>
    </location>
</feature>
<feature type="chain" id="PRO_5013861098" evidence="6">
    <location>
        <begin position="23"/>
        <end position="470"/>
    </location>
</feature>
<dbReference type="Gene3D" id="3.40.50.200">
    <property type="entry name" value="Peptidase S8/S53 domain"/>
    <property type="match status" value="1"/>
</dbReference>
<sequence length="470" mass="50331">MNSMSRLLLLLPFLLLAAPALAQQTSNAGMYFVGFADKANTPFSVDRPTEFLSTRSLARRDKIAAPVTELDLPIQADYERAVAAAGAQIWLRSRWMNGVVVAADEQQLDKIARLPFVDTTYYVAPRQYERSTTLPRPANFDQPAPVVGSVPVNETFYGYGFTDLARMNGDSLHRLGFRGRGVLVAVFDGGFPSVGYKDFLGYDQVEAVPGNYDLVEQDSTALDGSTHGATVVSTMAAHHPFFFIGTAPEARYLLFKTENSRGEHRLEEINYAIALEMADSAGVDLVNSSLGYTTFSDKRMDYTYADLNGRTSPASIAIGHAFDRGMIVVTSAGNSGADDWKHIGIPADAEEAFSIGALDAADQRAYFSSFGPTADGRIKPDVSGPGVMVTAVAANGKGLTGANGTSLSAPLVTGLIACLLQAVPEATNQEILDAIRATASQATAPDATLGYGKPDFAAAYRRLIGRRQQP</sequence>
<evidence type="ECO:0000256" key="3">
    <source>
        <dbReference type="ARBA" id="ARBA00022801"/>
    </source>
</evidence>
<comment type="caution">
    <text evidence="8">The sequence shown here is derived from an EMBL/GenBank/DDBJ whole genome shotgun (WGS) entry which is preliminary data.</text>
</comment>
<dbReference type="OrthoDB" id="9792152at2"/>
<gene>
    <name evidence="8" type="ORF">CGL56_10190</name>
</gene>
<evidence type="ECO:0000256" key="1">
    <source>
        <dbReference type="ARBA" id="ARBA00011073"/>
    </source>
</evidence>
<keyword evidence="3 5" id="KW-0378">Hydrolase</keyword>
<keyword evidence="6" id="KW-0732">Signal</keyword>
<dbReference type="EMBL" id="PDLO01000003">
    <property type="protein sequence ID" value="PHK98822.1"/>
    <property type="molecule type" value="Genomic_DNA"/>
</dbReference>
<dbReference type="InterPro" id="IPR017317">
    <property type="entry name" value="Pept_S8_subtilisin_bacteroid-2"/>
</dbReference>
<evidence type="ECO:0000259" key="7">
    <source>
        <dbReference type="Pfam" id="PF00082"/>
    </source>
</evidence>
<reference evidence="8 9" key="1">
    <citation type="submission" date="2017-10" db="EMBL/GenBank/DDBJ databases">
        <title>The draft genome sequence of Lewinella marina KCTC 32374.</title>
        <authorList>
            <person name="Wang K."/>
        </authorList>
    </citation>
    <scope>NUCLEOTIDE SEQUENCE [LARGE SCALE GENOMIC DNA]</scope>
    <source>
        <strain evidence="8 9">MKG-38</strain>
    </source>
</reference>
<evidence type="ECO:0000256" key="5">
    <source>
        <dbReference type="PROSITE-ProRule" id="PRU01240"/>
    </source>
</evidence>
<dbReference type="PROSITE" id="PS51892">
    <property type="entry name" value="SUBTILASE"/>
    <property type="match status" value="1"/>
</dbReference>
<feature type="active site" description="Charge relay system" evidence="5">
    <location>
        <position position="188"/>
    </location>
</feature>
<dbReference type="AlphaFoldDB" id="A0A2G0CFS6"/>
<keyword evidence="4 5" id="KW-0720">Serine protease</keyword>
<dbReference type="InterPro" id="IPR023828">
    <property type="entry name" value="Peptidase_S8_Ser-AS"/>
</dbReference>
<feature type="domain" description="Peptidase S8/S53" evidence="7">
    <location>
        <begin position="179"/>
        <end position="452"/>
    </location>
</feature>
<feature type="active site" description="Charge relay system" evidence="5">
    <location>
        <position position="406"/>
    </location>
</feature>
<evidence type="ECO:0000313" key="9">
    <source>
        <dbReference type="Proteomes" id="UP000226437"/>
    </source>
</evidence>
<dbReference type="InterPro" id="IPR050131">
    <property type="entry name" value="Peptidase_S8_subtilisin-like"/>
</dbReference>